<dbReference type="Pfam" id="PF07596">
    <property type="entry name" value="SBP_bac_10"/>
    <property type="match status" value="1"/>
</dbReference>
<reference evidence="3 4" key="1">
    <citation type="submission" date="2019-02" db="EMBL/GenBank/DDBJ databases">
        <title>Deep-cultivation of Planctomycetes and their phenomic and genomic characterization uncovers novel biology.</title>
        <authorList>
            <person name="Wiegand S."/>
            <person name="Jogler M."/>
            <person name="Boedeker C."/>
            <person name="Pinto D."/>
            <person name="Vollmers J."/>
            <person name="Rivas-Marin E."/>
            <person name="Kohn T."/>
            <person name="Peeters S.H."/>
            <person name="Heuer A."/>
            <person name="Rast P."/>
            <person name="Oberbeckmann S."/>
            <person name="Bunk B."/>
            <person name="Jeske O."/>
            <person name="Meyerdierks A."/>
            <person name="Storesund J.E."/>
            <person name="Kallscheuer N."/>
            <person name="Luecker S."/>
            <person name="Lage O.M."/>
            <person name="Pohl T."/>
            <person name="Merkel B.J."/>
            <person name="Hornburger P."/>
            <person name="Mueller R.-W."/>
            <person name="Bruemmer F."/>
            <person name="Labrenz M."/>
            <person name="Spormann A.M."/>
            <person name="Op den Camp H."/>
            <person name="Overmann J."/>
            <person name="Amann R."/>
            <person name="Jetten M.S.M."/>
            <person name="Mascher T."/>
            <person name="Medema M.H."/>
            <person name="Devos D.P."/>
            <person name="Kaster A.-K."/>
            <person name="Ovreas L."/>
            <person name="Rohde M."/>
            <person name="Galperin M.Y."/>
            <person name="Jogler C."/>
        </authorList>
    </citation>
    <scope>NUCLEOTIDE SEQUENCE [LARGE SCALE GENOMIC DNA]</scope>
    <source>
        <strain evidence="3 4">HG15A2</strain>
    </source>
</reference>
<keyword evidence="1" id="KW-0472">Membrane</keyword>
<dbReference type="PROSITE" id="PS00409">
    <property type="entry name" value="PROKAR_NTER_METHYL"/>
    <property type="match status" value="1"/>
</dbReference>
<organism evidence="3 4">
    <name type="scientific">Adhaeretor mobilis</name>
    <dbReference type="NCBI Taxonomy" id="1930276"/>
    <lineage>
        <taxon>Bacteria</taxon>
        <taxon>Pseudomonadati</taxon>
        <taxon>Planctomycetota</taxon>
        <taxon>Planctomycetia</taxon>
        <taxon>Pirellulales</taxon>
        <taxon>Lacipirellulaceae</taxon>
        <taxon>Adhaeretor</taxon>
    </lineage>
</organism>
<feature type="transmembrane region" description="Helical" evidence="1">
    <location>
        <begin position="21"/>
        <end position="42"/>
    </location>
</feature>
<dbReference type="InterPro" id="IPR011453">
    <property type="entry name" value="DUF1559"/>
</dbReference>
<dbReference type="SUPFAM" id="SSF54523">
    <property type="entry name" value="Pili subunits"/>
    <property type="match status" value="1"/>
</dbReference>
<dbReference type="InterPro" id="IPR027558">
    <property type="entry name" value="Pre_pil_HX9DG_C"/>
</dbReference>
<dbReference type="InterPro" id="IPR012902">
    <property type="entry name" value="N_methyl_site"/>
</dbReference>
<dbReference type="PANTHER" id="PTHR30093:SF2">
    <property type="entry name" value="TYPE II SECRETION SYSTEM PROTEIN H"/>
    <property type="match status" value="1"/>
</dbReference>
<dbReference type="PANTHER" id="PTHR30093">
    <property type="entry name" value="GENERAL SECRETION PATHWAY PROTEIN G"/>
    <property type="match status" value="1"/>
</dbReference>
<evidence type="ECO:0000256" key="1">
    <source>
        <dbReference type="SAM" id="Phobius"/>
    </source>
</evidence>
<dbReference type="NCBIfam" id="TIGR02532">
    <property type="entry name" value="IV_pilin_GFxxxE"/>
    <property type="match status" value="1"/>
</dbReference>
<dbReference type="KEGG" id="amob:HG15A2_42910"/>
<keyword evidence="4" id="KW-1185">Reference proteome</keyword>
<dbReference type="Proteomes" id="UP000319852">
    <property type="component" value="Chromosome"/>
</dbReference>
<evidence type="ECO:0000313" key="3">
    <source>
        <dbReference type="EMBL" id="QDT00949.1"/>
    </source>
</evidence>
<evidence type="ECO:0000313" key="4">
    <source>
        <dbReference type="Proteomes" id="UP000319852"/>
    </source>
</evidence>
<gene>
    <name evidence="3" type="primary">pilE1</name>
    <name evidence="3" type="ORF">HG15A2_42910</name>
</gene>
<proteinExistence type="predicted"/>
<dbReference type="Gene3D" id="3.30.700.10">
    <property type="entry name" value="Glycoprotein, Type 4 Pilin"/>
    <property type="match status" value="1"/>
</dbReference>
<dbReference type="OrthoDB" id="264135at2"/>
<dbReference type="EMBL" id="CP036263">
    <property type="protein sequence ID" value="QDT00949.1"/>
    <property type="molecule type" value="Genomic_DNA"/>
</dbReference>
<dbReference type="Pfam" id="PF07963">
    <property type="entry name" value="N_methyl"/>
    <property type="match status" value="1"/>
</dbReference>
<keyword evidence="1" id="KW-1133">Transmembrane helix</keyword>
<protein>
    <submittedName>
        <fullName evidence="3">Fimbrial protein</fullName>
    </submittedName>
</protein>
<dbReference type="AlphaFoldDB" id="A0A517N1D8"/>
<dbReference type="NCBIfam" id="TIGR04294">
    <property type="entry name" value="pre_pil_HX9DG"/>
    <property type="match status" value="1"/>
</dbReference>
<evidence type="ECO:0000259" key="2">
    <source>
        <dbReference type="Pfam" id="PF07596"/>
    </source>
</evidence>
<accession>A0A517N1D8</accession>
<name>A0A517N1D8_9BACT</name>
<keyword evidence="1" id="KW-0812">Transmembrane</keyword>
<dbReference type="InterPro" id="IPR045584">
    <property type="entry name" value="Pilin-like"/>
</dbReference>
<feature type="domain" description="DUF1559" evidence="2">
    <location>
        <begin position="43"/>
        <end position="321"/>
    </location>
</feature>
<sequence length="339" mass="36303">MPYSMQSSPRAIRVKIGGFTLVELLIVIAIIGVLVGLLLPAVQAARESARRAQCINNQQQFVLSMHNYESSHGKFPKGIDGEDSLGLNATAQVFLLPFIEQVSLQDGWNFKAKADANIAITSIRLPTLSCPSDDAAGRLVATTNASRLFSRSNYVTCFGSNTMLADQAGEQIWMDHDGSQVDWTTDGTYGVDSDTTFARMEDGSSNVIVASEVLSGRDDDGTDAGNCDSKYCVDVRGVWSLFLPGASWYTHFNTPNGAADAGPVGGAGRSWAVNEMNPWMPVISGGQYHEYHASARSAHPGGVLAAYGDGHVGFIPDEIDVVVWRSLAAIDDGNTATFE</sequence>